<dbReference type="EMBL" id="VSZS01000064">
    <property type="protein sequence ID" value="TYR31630.1"/>
    <property type="molecule type" value="Genomic_DNA"/>
</dbReference>
<dbReference type="RefSeq" id="WP_148915601.1">
    <property type="nucleotide sequence ID" value="NZ_VSZS01000064.1"/>
</dbReference>
<organism evidence="2 3">
    <name type="scientific">Neoaquamicrobium microcysteis</name>
    <dbReference type="NCBI Taxonomy" id="2682781"/>
    <lineage>
        <taxon>Bacteria</taxon>
        <taxon>Pseudomonadati</taxon>
        <taxon>Pseudomonadota</taxon>
        <taxon>Alphaproteobacteria</taxon>
        <taxon>Hyphomicrobiales</taxon>
        <taxon>Phyllobacteriaceae</taxon>
        <taxon>Neoaquamicrobium</taxon>
    </lineage>
</organism>
<evidence type="ECO:0000259" key="1">
    <source>
        <dbReference type="Pfam" id="PF00534"/>
    </source>
</evidence>
<gene>
    <name evidence="2" type="ORF">FY036_15305</name>
</gene>
<dbReference type="CDD" id="cd03801">
    <property type="entry name" value="GT4_PimA-like"/>
    <property type="match status" value="1"/>
</dbReference>
<dbReference type="SUPFAM" id="SSF53756">
    <property type="entry name" value="UDP-Glycosyltransferase/glycogen phosphorylase"/>
    <property type="match status" value="1"/>
</dbReference>
<keyword evidence="2" id="KW-0808">Transferase</keyword>
<protein>
    <submittedName>
        <fullName evidence="2">Glycosyltransferase family 4 protein</fullName>
    </submittedName>
</protein>
<dbReference type="Pfam" id="PF00534">
    <property type="entry name" value="Glycos_transf_1"/>
    <property type="match status" value="1"/>
</dbReference>
<feature type="domain" description="Glycosyl transferase family 1" evidence="1">
    <location>
        <begin position="174"/>
        <end position="330"/>
    </location>
</feature>
<comment type="caution">
    <text evidence="2">The sequence shown here is derived from an EMBL/GenBank/DDBJ whole genome shotgun (WGS) entry which is preliminary data.</text>
</comment>
<accession>A0A5D4GYN4</accession>
<keyword evidence="3" id="KW-1185">Reference proteome</keyword>
<sequence length="405" mass="44555">MRLAYFVKPHLGGTYTLFRQLRDGLHPHGIDVEWMGLTSDGVAPLLPDMSHSGFLVHTESCDSERDQARVMMTALREHAFDGVFVNVLADKVQMNLVRYLPSDMLRMMIVHNITPGTYAAARSLRDHVHATVGVSERCRRDLVARHGFDAARTHAIPNAIEAGPHAPATRGGAAERPLRLIYLGRVEDSSKGVFWLADIMRTVTAPVTLTVAGAGPDVERLAKMLRPFGERVRLLGPIPPEKVSAVFAAHDVLVMPSRFEGFGLTILEAMAAGCIPLVSQISGVTDTIVENGISGLLFPVGDWRRAAREIDWMARDPDMVEALSANARERVVEDFGLPRMASAYARLVRTLERERPAVAPPLALRDWSLPAGMGPGMRRYVPAPVKNWLRVARERFSPRISAGSV</sequence>
<name>A0A5D4GYN4_9HYPH</name>
<dbReference type="PANTHER" id="PTHR45947:SF3">
    <property type="entry name" value="SULFOQUINOVOSYL TRANSFERASE SQD2"/>
    <property type="match status" value="1"/>
</dbReference>
<dbReference type="GO" id="GO:0016757">
    <property type="term" value="F:glycosyltransferase activity"/>
    <property type="evidence" value="ECO:0007669"/>
    <property type="project" value="InterPro"/>
</dbReference>
<dbReference type="AlphaFoldDB" id="A0A5D4GYN4"/>
<dbReference type="InterPro" id="IPR001296">
    <property type="entry name" value="Glyco_trans_1"/>
</dbReference>
<dbReference type="InterPro" id="IPR050194">
    <property type="entry name" value="Glycosyltransferase_grp1"/>
</dbReference>
<dbReference type="Proteomes" id="UP000323258">
    <property type="component" value="Unassembled WGS sequence"/>
</dbReference>
<dbReference type="PANTHER" id="PTHR45947">
    <property type="entry name" value="SULFOQUINOVOSYL TRANSFERASE SQD2"/>
    <property type="match status" value="1"/>
</dbReference>
<reference evidence="2 3" key="2">
    <citation type="submission" date="2019-09" db="EMBL/GenBank/DDBJ databases">
        <title>Mesorhizobium sp. MaA-C15 isolated from Microcystis aeruginosa.</title>
        <authorList>
            <person name="Jeong S.E."/>
            <person name="Jin H.M."/>
            <person name="Jeon C.O."/>
        </authorList>
    </citation>
    <scope>NUCLEOTIDE SEQUENCE [LARGE SCALE GENOMIC DNA]</scope>
    <source>
        <strain evidence="2 3">MaA-C15</strain>
    </source>
</reference>
<dbReference type="Gene3D" id="3.40.50.2000">
    <property type="entry name" value="Glycogen Phosphorylase B"/>
    <property type="match status" value="2"/>
</dbReference>
<evidence type="ECO:0000313" key="3">
    <source>
        <dbReference type="Proteomes" id="UP000323258"/>
    </source>
</evidence>
<reference evidence="2 3" key="1">
    <citation type="submission" date="2019-08" db="EMBL/GenBank/DDBJ databases">
        <authorList>
            <person name="Seo Y.L."/>
        </authorList>
    </citation>
    <scope>NUCLEOTIDE SEQUENCE [LARGE SCALE GENOMIC DNA]</scope>
    <source>
        <strain evidence="2 3">MaA-C15</strain>
    </source>
</reference>
<proteinExistence type="predicted"/>
<dbReference type="OrthoDB" id="9781738at2"/>
<evidence type="ECO:0000313" key="2">
    <source>
        <dbReference type="EMBL" id="TYR31630.1"/>
    </source>
</evidence>